<evidence type="ECO:0000256" key="1">
    <source>
        <dbReference type="SAM" id="Coils"/>
    </source>
</evidence>
<dbReference type="Pfam" id="PF13589">
    <property type="entry name" value="HATPase_c_3"/>
    <property type="match status" value="1"/>
</dbReference>
<accession>A0A1X1K856</accession>
<dbReference type="Proteomes" id="UP000193863">
    <property type="component" value="Unassembled WGS sequence"/>
</dbReference>
<keyword evidence="1" id="KW-0175">Coiled coil</keyword>
<dbReference type="Pfam" id="PF02518">
    <property type="entry name" value="HATPase_c"/>
    <property type="match status" value="1"/>
</dbReference>
<dbReference type="EMBL" id="NCVG01000018">
    <property type="protein sequence ID" value="ORO95599.1"/>
    <property type="molecule type" value="Genomic_DNA"/>
</dbReference>
<evidence type="ECO:0000313" key="3">
    <source>
        <dbReference type="EMBL" id="ORO95599.1"/>
    </source>
</evidence>
<dbReference type="InterPro" id="IPR003594">
    <property type="entry name" value="HATPase_dom"/>
</dbReference>
<organism evidence="3 4">
    <name type="scientific">Streptococcus mitis</name>
    <dbReference type="NCBI Taxonomy" id="28037"/>
    <lineage>
        <taxon>Bacteria</taxon>
        <taxon>Bacillati</taxon>
        <taxon>Bacillota</taxon>
        <taxon>Bacilli</taxon>
        <taxon>Lactobacillales</taxon>
        <taxon>Streptococcaceae</taxon>
        <taxon>Streptococcus</taxon>
        <taxon>Streptococcus mitis group</taxon>
    </lineage>
</organism>
<feature type="domain" description="Histidine kinase/HSP90-like ATPase" evidence="2">
    <location>
        <begin position="590"/>
        <end position="688"/>
    </location>
</feature>
<evidence type="ECO:0000259" key="2">
    <source>
        <dbReference type="SMART" id="SM00387"/>
    </source>
</evidence>
<reference evidence="3 4" key="1">
    <citation type="journal article" date="2016" name="Eur. J. Clin. Microbiol. Infect. Dis.">
        <title>Whole genome sequencing as a tool for phylogenetic analysis of clinical strains of Mitis group streptococci.</title>
        <authorList>
            <person name="Rasmussen L.H."/>
            <person name="Dargis R."/>
            <person name="Hojholt K."/>
            <person name="Christensen J.J."/>
            <person name="Skovgaard O."/>
            <person name="Justesen U.S."/>
            <person name="Rosenvinge F.S."/>
            <person name="Moser C."/>
            <person name="Lukjancenko O."/>
            <person name="Rasmussen S."/>
            <person name="Nielsen X.C."/>
        </authorList>
    </citation>
    <scope>NUCLEOTIDE SEQUENCE [LARGE SCALE GENOMIC DNA]</scope>
    <source>
        <strain evidence="3 4">RH_43861_09</strain>
    </source>
</reference>
<dbReference type="SUPFAM" id="SSF55874">
    <property type="entry name" value="ATPase domain of HSP90 chaperone/DNA topoisomerase II/histidine kinase"/>
    <property type="match status" value="2"/>
</dbReference>
<dbReference type="Gene3D" id="3.30.565.10">
    <property type="entry name" value="Histidine kinase-like ATPase, C-terminal domain"/>
    <property type="match status" value="2"/>
</dbReference>
<dbReference type="InterPro" id="IPR036890">
    <property type="entry name" value="HATPase_C_sf"/>
</dbReference>
<comment type="caution">
    <text evidence="3">The sequence shown here is derived from an EMBL/GenBank/DDBJ whole genome shotgun (WGS) entry which is preliminary data.</text>
</comment>
<protein>
    <submittedName>
        <fullName evidence="3">Molecular chaperone Hsp90</fullName>
    </submittedName>
</protein>
<dbReference type="RefSeq" id="WP_084927044.1">
    <property type="nucleotide sequence ID" value="NZ_CAMHZD010000014.1"/>
</dbReference>
<name>A0A1X1K856_STRMT</name>
<dbReference type="SMART" id="SM00387">
    <property type="entry name" value="HATPase_c"/>
    <property type="match status" value="1"/>
</dbReference>
<sequence length="688" mass="79830">MSEKNTIQFNFSYYALNLLGKQMYTNRWSAISELVANGLDAGATNVKLYINSINKKKSILEIIDNGSGMSYNDLATKYALIGRNKRLSENELSDKIKGRKGIGKLATLFLSKKYYIVSKKAGVTTAWMLDSTDKNDNDVPELIRVNASEVGIENRELWEQYDTGTLVKLVDVNMSGFAETKFESLKLRLADYYLLDNINAGIEVAYITDSRQRRTFEKVEKKIAFKNFFAFFENDLENNLSNKLSKSVLIPNSKYPEFRTKRRDVVKFSKEDFKNIEGRERFITTSGKSKFFPYELKGWIGIHSTINTNEARQNDPNFVKNDVHKPNRLKLYVRDKLAVENFLEYLDNTQAMRVYLEGEISFDILDNDELEDISTSSREGFSREDERVKLLINILKPIISKLISERNKIATQISAEDRMEDERKLEIEREERRKEREARRQEEREKRIAEQKVEILEQKNEHLIETNDQLETQNTLQKVMLQEKDPEKQELFVHELNTISDNLVYTISDLAEDFRKTNEYDRVSEYIIDFKRSADRLSTIKRQFLKLGTYDLIGKQLIDIKSYLKSYLKVSPHRNRIIDEIGPGEYGKEIDVFEFAILVDNLISNAIDNGATFIKCSFLDNENKFVISSDTAPIKIEPIEKIFDLGISSKNFGTGVGLYLVKEICDEYNWEIYVSQDALTVNFEIKMG</sequence>
<dbReference type="CDD" id="cd00075">
    <property type="entry name" value="HATPase"/>
    <property type="match status" value="1"/>
</dbReference>
<proteinExistence type="predicted"/>
<evidence type="ECO:0000313" key="4">
    <source>
        <dbReference type="Proteomes" id="UP000193863"/>
    </source>
</evidence>
<gene>
    <name evidence="3" type="ORF">B7699_02475</name>
</gene>
<dbReference type="AlphaFoldDB" id="A0A1X1K856"/>
<feature type="coiled-coil region" evidence="1">
    <location>
        <begin position="418"/>
        <end position="473"/>
    </location>
</feature>